<dbReference type="Proteomes" id="UP001367316">
    <property type="component" value="Unassembled WGS sequence"/>
</dbReference>
<keyword evidence="7 10" id="KW-0804">Transcription</keyword>
<dbReference type="PANTHER" id="PTHR21428:SF11">
    <property type="entry name" value="MEDIATOR OF RNA POLYMERASE II TRANSCRIPTION SUBUNIT 7"/>
    <property type="match status" value="1"/>
</dbReference>
<dbReference type="InterPro" id="IPR009244">
    <property type="entry name" value="Mediatior_Med7"/>
</dbReference>
<keyword evidence="6 10" id="KW-0010">Activator</keyword>
<evidence type="ECO:0000256" key="2">
    <source>
        <dbReference type="ARBA" id="ARBA00009994"/>
    </source>
</evidence>
<evidence type="ECO:0000256" key="3">
    <source>
        <dbReference type="ARBA" id="ARBA00011837"/>
    </source>
</evidence>
<proteinExistence type="inferred from homology"/>
<accession>A0ABR1N718</accession>
<feature type="region of interest" description="Disordered" evidence="11">
    <location>
        <begin position="35"/>
        <end position="66"/>
    </location>
</feature>
<evidence type="ECO:0000256" key="9">
    <source>
        <dbReference type="ARBA" id="ARBA00025687"/>
    </source>
</evidence>
<evidence type="ECO:0000256" key="4">
    <source>
        <dbReference type="ARBA" id="ARBA00020631"/>
    </source>
</evidence>
<comment type="function">
    <text evidence="9">Component of the Mediator complex, a coactivator involved in the regulated transcription of nearly all RNA polymerase II-dependent genes. Mediator functions as a bridge to convey information from gene-specific regulatory proteins to the basal RNA polymerase II transcription machinery. Mediator is recruited to promoters by direct interactions with regulatory proteins and serves as a scaffold for the assembly of a functional preinitiation complex with RNA polymerase II and the general transcription factors.</text>
</comment>
<keyword evidence="5 10" id="KW-0805">Transcription regulation</keyword>
<organism evidence="12 13">
    <name type="scientific">Phyllosticta paracitricarpa</name>
    <dbReference type="NCBI Taxonomy" id="2016321"/>
    <lineage>
        <taxon>Eukaryota</taxon>
        <taxon>Fungi</taxon>
        <taxon>Dikarya</taxon>
        <taxon>Ascomycota</taxon>
        <taxon>Pezizomycotina</taxon>
        <taxon>Dothideomycetes</taxon>
        <taxon>Dothideomycetes incertae sedis</taxon>
        <taxon>Botryosphaeriales</taxon>
        <taxon>Phyllostictaceae</taxon>
        <taxon>Phyllosticta</taxon>
    </lineage>
</organism>
<feature type="region of interest" description="Disordered" evidence="11">
    <location>
        <begin position="114"/>
        <end position="134"/>
    </location>
</feature>
<evidence type="ECO:0000256" key="10">
    <source>
        <dbReference type="RuleBase" id="RU364060"/>
    </source>
</evidence>
<dbReference type="SUPFAM" id="SSF140718">
    <property type="entry name" value="Mediator hinge subcomplex-like"/>
    <property type="match status" value="1"/>
</dbReference>
<sequence>MADEDADNVLSTQWPAPPPFWKHFTPENRARLKELQDASRGEDILMSSSENARKDDGSKPLDLPPELRYLVPPEPPASGKYRSFGDQYDVPSTTLLPLGRFRMLICRDMGMEQLYPSPAEPTSPSGTTTSQQTLDRASYLKRMTQSLLLNFLEYVGLLSVNPSEWANKFKDLDTLLVNCHSLINEYRPHQARASLIMMMEDQLRRKRDEVEGVKKMGEKIEAVLAGLGREGIDMGEAVDEKDARADADELRRKQQRAIFRALDDELA</sequence>
<comment type="subunit">
    <text evidence="3 10">Component of the Mediator complex.</text>
</comment>
<keyword evidence="13" id="KW-1185">Reference proteome</keyword>
<feature type="region of interest" description="Disordered" evidence="11">
    <location>
        <begin position="1"/>
        <end position="23"/>
    </location>
</feature>
<evidence type="ECO:0000256" key="8">
    <source>
        <dbReference type="ARBA" id="ARBA00023242"/>
    </source>
</evidence>
<dbReference type="Gene3D" id="6.10.140.1520">
    <property type="match status" value="1"/>
</dbReference>
<comment type="subcellular location">
    <subcellularLocation>
        <location evidence="1 10">Nucleus</location>
    </subcellularLocation>
</comment>
<dbReference type="InterPro" id="IPR044888">
    <property type="entry name" value="Mediatior_Med7_sf"/>
</dbReference>
<evidence type="ECO:0000256" key="11">
    <source>
        <dbReference type="SAM" id="MobiDB-lite"/>
    </source>
</evidence>
<dbReference type="InterPro" id="IPR037212">
    <property type="entry name" value="Med7/Med21-like"/>
</dbReference>
<gene>
    <name evidence="12" type="ORF">JOL62DRAFT_623223</name>
</gene>
<comment type="similarity">
    <text evidence="2 10">Belongs to the Mediator complex subunit 7 family.</text>
</comment>
<evidence type="ECO:0000256" key="1">
    <source>
        <dbReference type="ARBA" id="ARBA00004123"/>
    </source>
</evidence>
<dbReference type="PANTHER" id="PTHR21428">
    <property type="entry name" value="MEDIATOR OF RNA POLYMERASE II TRANSCRIPTION SUBUNIT 7"/>
    <property type="match status" value="1"/>
</dbReference>
<evidence type="ECO:0000313" key="13">
    <source>
        <dbReference type="Proteomes" id="UP001367316"/>
    </source>
</evidence>
<protein>
    <recommendedName>
        <fullName evidence="4 10">Mediator of RNA polymerase II transcription subunit 7</fullName>
    </recommendedName>
</protein>
<reference evidence="12 13" key="1">
    <citation type="submission" date="2024-04" db="EMBL/GenBank/DDBJ databases">
        <title>Phyllosticta paracitricarpa is synonymous to the EU quarantine fungus P. citricarpa based on phylogenomic analyses.</title>
        <authorList>
            <consortium name="Lawrence Berkeley National Laboratory"/>
            <person name="Van ingen-buijs V.A."/>
            <person name="Van westerhoven A.C."/>
            <person name="Haridas S."/>
            <person name="Skiadas P."/>
            <person name="Martin F."/>
            <person name="Groenewald J.Z."/>
            <person name="Crous P.W."/>
            <person name="Seidl M.F."/>
        </authorList>
    </citation>
    <scope>NUCLEOTIDE SEQUENCE [LARGE SCALE GENOMIC DNA]</scope>
    <source>
        <strain evidence="12 13">CBS 141358</strain>
    </source>
</reference>
<dbReference type="Pfam" id="PF05983">
    <property type="entry name" value="Med7"/>
    <property type="match status" value="1"/>
</dbReference>
<dbReference type="EMBL" id="JBBPBF010000021">
    <property type="protein sequence ID" value="KAK7609819.1"/>
    <property type="molecule type" value="Genomic_DNA"/>
</dbReference>
<name>A0ABR1N718_9PEZI</name>
<evidence type="ECO:0000256" key="5">
    <source>
        <dbReference type="ARBA" id="ARBA00023015"/>
    </source>
</evidence>
<feature type="non-terminal residue" evidence="12">
    <location>
        <position position="267"/>
    </location>
</feature>
<keyword evidence="8 10" id="KW-0539">Nucleus</keyword>
<feature type="compositionally biased region" description="Low complexity" evidence="11">
    <location>
        <begin position="116"/>
        <end position="130"/>
    </location>
</feature>
<evidence type="ECO:0000256" key="6">
    <source>
        <dbReference type="ARBA" id="ARBA00023159"/>
    </source>
</evidence>
<dbReference type="Gene3D" id="6.10.140.200">
    <property type="match status" value="1"/>
</dbReference>
<comment type="caution">
    <text evidence="12">The sequence shown here is derived from an EMBL/GenBank/DDBJ whole genome shotgun (WGS) entry which is preliminary data.</text>
</comment>
<evidence type="ECO:0000313" key="12">
    <source>
        <dbReference type="EMBL" id="KAK7609819.1"/>
    </source>
</evidence>
<evidence type="ECO:0000256" key="7">
    <source>
        <dbReference type="ARBA" id="ARBA00023163"/>
    </source>
</evidence>